<dbReference type="FunFam" id="3.40.50.720:FF:000084">
    <property type="entry name" value="Short-chain dehydrogenase reductase"/>
    <property type="match status" value="1"/>
</dbReference>
<dbReference type="PRINTS" id="PR00081">
    <property type="entry name" value="GDHRDH"/>
</dbReference>
<dbReference type="Gene3D" id="3.40.50.720">
    <property type="entry name" value="NAD(P)-binding Rossmann-like Domain"/>
    <property type="match status" value="1"/>
</dbReference>
<dbReference type="InterPro" id="IPR045017">
    <property type="entry name" value="DECR2-like"/>
</dbReference>
<dbReference type="EMBL" id="HBKP01001811">
    <property type="protein sequence ID" value="CAE2201315.1"/>
    <property type="molecule type" value="Transcribed_RNA"/>
</dbReference>
<dbReference type="EMBL" id="HBKP01001812">
    <property type="protein sequence ID" value="CAE2201317.1"/>
    <property type="molecule type" value="Transcribed_RNA"/>
</dbReference>
<dbReference type="CDD" id="cd05369">
    <property type="entry name" value="TER_DECR_SDR_a"/>
    <property type="match status" value="1"/>
</dbReference>
<accession>A0A6U1SUJ4</accession>
<dbReference type="InterPro" id="IPR002347">
    <property type="entry name" value="SDR_fam"/>
</dbReference>
<dbReference type="GO" id="GO:0008670">
    <property type="term" value="F:2,4-dienoyl-CoA reductase (NADPH) activity"/>
    <property type="evidence" value="ECO:0007669"/>
    <property type="project" value="InterPro"/>
</dbReference>
<dbReference type="EMBL" id="HBKP01001813">
    <property type="protein sequence ID" value="CAE2201318.1"/>
    <property type="molecule type" value="Transcribed_RNA"/>
</dbReference>
<evidence type="ECO:0000313" key="7">
    <source>
        <dbReference type="EMBL" id="CAE2201317.1"/>
    </source>
</evidence>
<evidence type="ECO:0000256" key="5">
    <source>
        <dbReference type="ARBA" id="ARBA00048340"/>
    </source>
</evidence>
<organism evidence="9">
    <name type="scientific">Vannella robusta</name>
    <dbReference type="NCBI Taxonomy" id="1487602"/>
    <lineage>
        <taxon>Eukaryota</taxon>
        <taxon>Amoebozoa</taxon>
        <taxon>Discosea</taxon>
        <taxon>Flabellinia</taxon>
        <taxon>Vannellidae</taxon>
        <taxon>Vannella</taxon>
    </lineage>
</organism>
<evidence type="ECO:0000256" key="4">
    <source>
        <dbReference type="ARBA" id="ARBA00048009"/>
    </source>
</evidence>
<proteinExistence type="predicted"/>
<dbReference type="PANTHER" id="PTHR43296:SF2">
    <property type="entry name" value="PEROXISOMAL 2,4-DIENOYL-COA REDUCTASE [(3E)-ENOYL-COA-PRODUCING]"/>
    <property type="match status" value="1"/>
</dbReference>
<dbReference type="EMBL" id="HBKP01001814">
    <property type="protein sequence ID" value="CAE2201323.1"/>
    <property type="molecule type" value="Transcribed_RNA"/>
</dbReference>
<dbReference type="SUPFAM" id="SSF51735">
    <property type="entry name" value="NAD(P)-binding Rossmann-fold domains"/>
    <property type="match status" value="1"/>
</dbReference>
<dbReference type="InterPro" id="IPR036291">
    <property type="entry name" value="NAD(P)-bd_dom_sf"/>
</dbReference>
<gene>
    <name evidence="6" type="ORF">VSP0166_LOCUS1315</name>
    <name evidence="7" type="ORF">VSP0166_LOCUS1316</name>
    <name evidence="8" type="ORF">VSP0166_LOCUS1317</name>
    <name evidence="9" type="ORF">VSP0166_LOCUS1318</name>
</gene>
<comment type="catalytic activity">
    <reaction evidence="4">
        <text>a (2E,4E)-dienoyl-CoA + NADPH + H(+) = a 4,5-saturated-(3E)-enoyl-CoA + NADP(+)</text>
        <dbReference type="Rhea" id="RHEA:45912"/>
        <dbReference type="ChEBI" id="CHEBI:15378"/>
        <dbReference type="ChEBI" id="CHEBI:57783"/>
        <dbReference type="ChEBI" id="CHEBI:58349"/>
        <dbReference type="ChEBI" id="CHEBI:85101"/>
        <dbReference type="ChEBI" id="CHEBI:85493"/>
        <dbReference type="EC" id="1.3.1.124"/>
    </reaction>
</comment>
<dbReference type="EC" id="1.3.1.124" evidence="3"/>
<dbReference type="Pfam" id="PF13561">
    <property type="entry name" value="adh_short_C2"/>
    <property type="match status" value="1"/>
</dbReference>
<evidence type="ECO:0000256" key="1">
    <source>
        <dbReference type="ARBA" id="ARBA00022857"/>
    </source>
</evidence>
<protein>
    <recommendedName>
        <fullName evidence="3">2,4-dienoyl-CoA reductase [(3E)-enoyl-CoA-producing]</fullName>
        <ecNumber evidence="3">1.3.1.124</ecNumber>
    </recommendedName>
</protein>
<evidence type="ECO:0000256" key="3">
    <source>
        <dbReference type="ARBA" id="ARBA00026117"/>
    </source>
</evidence>
<keyword evidence="1" id="KW-0521">NADP</keyword>
<name>A0A6U1SUJ4_9EUKA</name>
<evidence type="ECO:0000256" key="2">
    <source>
        <dbReference type="ARBA" id="ARBA00023002"/>
    </source>
</evidence>
<dbReference type="GO" id="GO:0005777">
    <property type="term" value="C:peroxisome"/>
    <property type="evidence" value="ECO:0007669"/>
    <property type="project" value="TreeGrafter"/>
</dbReference>
<evidence type="ECO:0000313" key="9">
    <source>
        <dbReference type="EMBL" id="CAE2201323.1"/>
    </source>
</evidence>
<dbReference type="GO" id="GO:0009062">
    <property type="term" value="P:fatty acid catabolic process"/>
    <property type="evidence" value="ECO:0007669"/>
    <property type="project" value="InterPro"/>
</dbReference>
<dbReference type="PRINTS" id="PR00080">
    <property type="entry name" value="SDRFAMILY"/>
</dbReference>
<reference evidence="9" key="1">
    <citation type="submission" date="2021-01" db="EMBL/GenBank/DDBJ databases">
        <authorList>
            <person name="Corre E."/>
            <person name="Pelletier E."/>
            <person name="Niang G."/>
            <person name="Scheremetjew M."/>
            <person name="Finn R."/>
            <person name="Kale V."/>
            <person name="Holt S."/>
            <person name="Cochrane G."/>
            <person name="Meng A."/>
            <person name="Brown T."/>
            <person name="Cohen L."/>
        </authorList>
    </citation>
    <scope>NUCLEOTIDE SEQUENCE</scope>
    <source>
        <strain evidence="9">DIVA3 518/3/11/1/6</strain>
    </source>
</reference>
<keyword evidence="2" id="KW-0560">Oxidoreductase</keyword>
<sequence>MASAASAPVPASPFFPDVLAGRVCLVTGGGSGIGYEIAKQMGEHGARVALMGRRKEFLDAAAATLEKQGIQAMSVQGDVRNEADAKRVIAEVVQKYGKLDTLVNSAAGNFLASSEQLKPKGYKTVIEIDTIGTFTMTKTAFEELKRSQQGVVINISATLQYGATWYQVHAAAAKAAIDSTTRSLGLEWGRHNIRVNGIAPGPIGDTAGMTKLAPGLGMNEAIEAAIRETIPLNRLGTKGDIALTAVFLCSSAASFITGETIVVDGGAWLWKPPPMPVDQVLEMSRNVEKKSRSVGGAQSKL</sequence>
<evidence type="ECO:0000313" key="6">
    <source>
        <dbReference type="EMBL" id="CAE2201315.1"/>
    </source>
</evidence>
<dbReference type="PANTHER" id="PTHR43296">
    <property type="entry name" value="PEROXISOMAL 2,4-DIENOYL-COA REDUCTASE"/>
    <property type="match status" value="1"/>
</dbReference>
<comment type="catalytic activity">
    <reaction evidence="5">
        <text>a (2E,4Z)-dienoyl-CoA + NADPH + H(+) = a 4,5-saturated-(3E)-enoyl-CoA + NADP(+)</text>
        <dbReference type="Rhea" id="RHEA:61892"/>
        <dbReference type="ChEBI" id="CHEBI:15378"/>
        <dbReference type="ChEBI" id="CHEBI:57783"/>
        <dbReference type="ChEBI" id="CHEBI:58349"/>
        <dbReference type="ChEBI" id="CHEBI:85099"/>
        <dbReference type="ChEBI" id="CHEBI:85493"/>
        <dbReference type="EC" id="1.3.1.124"/>
    </reaction>
</comment>
<evidence type="ECO:0000313" key="8">
    <source>
        <dbReference type="EMBL" id="CAE2201318.1"/>
    </source>
</evidence>
<dbReference type="AlphaFoldDB" id="A0A6U1SUJ4"/>